<evidence type="ECO:0000313" key="5">
    <source>
        <dbReference type="EMBL" id="SUZ85390.1"/>
    </source>
</evidence>
<evidence type="ECO:0000256" key="1">
    <source>
        <dbReference type="ARBA" id="ARBA00006700"/>
    </source>
</evidence>
<dbReference type="Pfam" id="PF00276">
    <property type="entry name" value="Ribosomal_L23"/>
    <property type="match status" value="1"/>
</dbReference>
<dbReference type="SUPFAM" id="SSF54189">
    <property type="entry name" value="Ribosomal proteins S24e, L23 and L15e"/>
    <property type="match status" value="1"/>
</dbReference>
<dbReference type="Gene3D" id="3.30.70.330">
    <property type="match status" value="1"/>
</dbReference>
<dbReference type="EMBL" id="UINC01001634">
    <property type="protein sequence ID" value="SUZ85390.1"/>
    <property type="molecule type" value="Genomic_DNA"/>
</dbReference>
<keyword evidence="2" id="KW-0689">Ribosomal protein</keyword>
<organism evidence="5">
    <name type="scientific">marine metagenome</name>
    <dbReference type="NCBI Taxonomy" id="408172"/>
    <lineage>
        <taxon>unclassified sequences</taxon>
        <taxon>metagenomes</taxon>
        <taxon>ecological metagenomes</taxon>
    </lineage>
</organism>
<sequence>MESSNIYTFIVNKDANKIEIGQAIEKLWDVTVKDVRTMRYSGKTKRSQMARLARNAGTPGRRPSFKKAVIQLTEGDHIELYEAG</sequence>
<evidence type="ECO:0008006" key="6">
    <source>
        <dbReference type="Google" id="ProtNLM"/>
    </source>
</evidence>
<dbReference type="GO" id="GO:0003735">
    <property type="term" value="F:structural constituent of ribosome"/>
    <property type="evidence" value="ECO:0007669"/>
    <property type="project" value="InterPro"/>
</dbReference>
<keyword evidence="3" id="KW-0687">Ribonucleoprotein</keyword>
<comment type="similarity">
    <text evidence="1">Belongs to the universal ribosomal protein uL23 family.</text>
</comment>
<dbReference type="InterPro" id="IPR013025">
    <property type="entry name" value="Ribosomal_uL23-like"/>
</dbReference>
<evidence type="ECO:0000256" key="2">
    <source>
        <dbReference type="ARBA" id="ARBA00022980"/>
    </source>
</evidence>
<dbReference type="AlphaFoldDB" id="A0A381R1N9"/>
<protein>
    <recommendedName>
        <fullName evidence="6">50S ribosomal protein L23</fullName>
    </recommendedName>
</protein>
<evidence type="ECO:0000256" key="3">
    <source>
        <dbReference type="ARBA" id="ARBA00023274"/>
    </source>
</evidence>
<evidence type="ECO:0000256" key="4">
    <source>
        <dbReference type="SAM" id="MobiDB-lite"/>
    </source>
</evidence>
<dbReference type="InterPro" id="IPR012678">
    <property type="entry name" value="Ribosomal_uL23/eL15/eS24_sf"/>
</dbReference>
<reference evidence="5" key="1">
    <citation type="submission" date="2018-05" db="EMBL/GenBank/DDBJ databases">
        <authorList>
            <person name="Lanie J.A."/>
            <person name="Ng W.-L."/>
            <person name="Kazmierczak K.M."/>
            <person name="Andrzejewski T.M."/>
            <person name="Davidsen T.M."/>
            <person name="Wayne K.J."/>
            <person name="Tettelin H."/>
            <person name="Glass J.I."/>
            <person name="Rusch D."/>
            <person name="Podicherti R."/>
            <person name="Tsui H.-C.T."/>
            <person name="Winkler M.E."/>
        </authorList>
    </citation>
    <scope>NUCLEOTIDE SEQUENCE</scope>
</reference>
<proteinExistence type="inferred from homology"/>
<accession>A0A381R1N9</accession>
<name>A0A381R1N9_9ZZZZ</name>
<dbReference type="GO" id="GO:0005840">
    <property type="term" value="C:ribosome"/>
    <property type="evidence" value="ECO:0007669"/>
    <property type="project" value="UniProtKB-KW"/>
</dbReference>
<dbReference type="NCBIfam" id="NF004363">
    <property type="entry name" value="PRK05738.2-4"/>
    <property type="match status" value="1"/>
</dbReference>
<dbReference type="InterPro" id="IPR012677">
    <property type="entry name" value="Nucleotide-bd_a/b_plait_sf"/>
</dbReference>
<dbReference type="GO" id="GO:1990904">
    <property type="term" value="C:ribonucleoprotein complex"/>
    <property type="evidence" value="ECO:0007669"/>
    <property type="project" value="UniProtKB-KW"/>
</dbReference>
<feature type="region of interest" description="Disordered" evidence="4">
    <location>
        <begin position="44"/>
        <end position="63"/>
    </location>
</feature>
<dbReference type="GO" id="GO:0006412">
    <property type="term" value="P:translation"/>
    <property type="evidence" value="ECO:0007669"/>
    <property type="project" value="InterPro"/>
</dbReference>
<gene>
    <name evidence="5" type="ORF">METZ01_LOCUS38244</name>
</gene>